<dbReference type="CDD" id="cd06170">
    <property type="entry name" value="LuxR_C_like"/>
    <property type="match status" value="1"/>
</dbReference>
<evidence type="ECO:0000313" key="11">
    <source>
        <dbReference type="Proteomes" id="UP000234789"/>
    </source>
</evidence>
<evidence type="ECO:0000256" key="2">
    <source>
        <dbReference type="ARBA" id="ARBA00023012"/>
    </source>
</evidence>
<keyword evidence="5" id="KW-0804">Transcription</keyword>
<feature type="modified residue" description="4-aspartylphosphate" evidence="6">
    <location>
        <position position="107"/>
    </location>
</feature>
<dbReference type="InterPro" id="IPR011006">
    <property type="entry name" value="CheY-like_superfamily"/>
</dbReference>
<dbReference type="InterPro" id="IPR001789">
    <property type="entry name" value="Sig_transdc_resp-reg_receiver"/>
</dbReference>
<feature type="compositionally biased region" description="Basic and acidic residues" evidence="7">
    <location>
        <begin position="246"/>
        <end position="265"/>
    </location>
</feature>
<dbReference type="PRINTS" id="PR00038">
    <property type="entry name" value="HTHLUXR"/>
</dbReference>
<comment type="caution">
    <text evidence="10">The sequence shown here is derived from an EMBL/GenBank/DDBJ whole genome shotgun (WGS) entry which is preliminary data.</text>
</comment>
<organism evidence="10 11">
    <name type="scientific">Paenibacillus pasadenensis</name>
    <dbReference type="NCBI Taxonomy" id="217090"/>
    <lineage>
        <taxon>Bacteria</taxon>
        <taxon>Bacillati</taxon>
        <taxon>Bacillota</taxon>
        <taxon>Bacilli</taxon>
        <taxon>Bacillales</taxon>
        <taxon>Paenibacillaceae</taxon>
        <taxon>Paenibacillus</taxon>
    </lineage>
</organism>
<dbReference type="SMART" id="SM00421">
    <property type="entry name" value="HTH_LUXR"/>
    <property type="match status" value="1"/>
</dbReference>
<dbReference type="GO" id="GO:0006355">
    <property type="term" value="P:regulation of DNA-templated transcription"/>
    <property type="evidence" value="ECO:0007669"/>
    <property type="project" value="InterPro"/>
</dbReference>
<feature type="domain" description="Response regulatory" evidence="9">
    <location>
        <begin position="56"/>
        <end position="173"/>
    </location>
</feature>
<dbReference type="RefSeq" id="WP_101808524.1">
    <property type="nucleotide sequence ID" value="NZ_NFEZ01000004.1"/>
</dbReference>
<dbReference type="PROSITE" id="PS50110">
    <property type="entry name" value="RESPONSE_REGULATORY"/>
    <property type="match status" value="1"/>
</dbReference>
<evidence type="ECO:0000256" key="1">
    <source>
        <dbReference type="ARBA" id="ARBA00022553"/>
    </source>
</evidence>
<feature type="region of interest" description="Disordered" evidence="7">
    <location>
        <begin position="242"/>
        <end position="265"/>
    </location>
</feature>
<evidence type="ECO:0000256" key="4">
    <source>
        <dbReference type="ARBA" id="ARBA00023125"/>
    </source>
</evidence>
<evidence type="ECO:0000259" key="9">
    <source>
        <dbReference type="PROSITE" id="PS50110"/>
    </source>
</evidence>
<protein>
    <submittedName>
        <fullName evidence="10">Two-component response regulator</fullName>
    </submittedName>
</protein>
<evidence type="ECO:0000256" key="3">
    <source>
        <dbReference type="ARBA" id="ARBA00023015"/>
    </source>
</evidence>
<evidence type="ECO:0000256" key="7">
    <source>
        <dbReference type="SAM" id="MobiDB-lite"/>
    </source>
</evidence>
<dbReference type="InterPro" id="IPR039420">
    <property type="entry name" value="WalR-like"/>
</dbReference>
<dbReference type="GO" id="GO:0000160">
    <property type="term" value="P:phosphorelay signal transduction system"/>
    <property type="evidence" value="ECO:0007669"/>
    <property type="project" value="UniProtKB-KW"/>
</dbReference>
<dbReference type="PROSITE" id="PS50043">
    <property type="entry name" value="HTH_LUXR_2"/>
    <property type="match status" value="1"/>
</dbReference>
<dbReference type="Gene3D" id="1.10.10.10">
    <property type="entry name" value="Winged helix-like DNA-binding domain superfamily/Winged helix DNA-binding domain"/>
    <property type="match status" value="1"/>
</dbReference>
<evidence type="ECO:0000256" key="6">
    <source>
        <dbReference type="PROSITE-ProRule" id="PRU00169"/>
    </source>
</evidence>
<dbReference type="Pfam" id="PF00072">
    <property type="entry name" value="Response_reg"/>
    <property type="match status" value="1"/>
</dbReference>
<dbReference type="InterPro" id="IPR036388">
    <property type="entry name" value="WH-like_DNA-bd_sf"/>
</dbReference>
<gene>
    <name evidence="10" type="ORF">B8V81_2690</name>
</gene>
<dbReference type="SUPFAM" id="SSF46894">
    <property type="entry name" value="C-terminal effector domain of the bipartite response regulators"/>
    <property type="match status" value="1"/>
</dbReference>
<dbReference type="PANTHER" id="PTHR43214">
    <property type="entry name" value="TWO-COMPONENT RESPONSE REGULATOR"/>
    <property type="match status" value="1"/>
</dbReference>
<dbReference type="InterPro" id="IPR058245">
    <property type="entry name" value="NreC/VraR/RcsB-like_REC"/>
</dbReference>
<dbReference type="Gene3D" id="3.40.50.2300">
    <property type="match status" value="1"/>
</dbReference>
<dbReference type="CDD" id="cd17535">
    <property type="entry name" value="REC_NarL-like"/>
    <property type="match status" value="1"/>
</dbReference>
<dbReference type="AlphaFoldDB" id="A0A2N5N1P8"/>
<keyword evidence="4" id="KW-0238">DNA-binding</keyword>
<dbReference type="PANTHER" id="PTHR43214:SF42">
    <property type="entry name" value="TRANSCRIPTIONAL REGULATORY PROTEIN DESR"/>
    <property type="match status" value="1"/>
</dbReference>
<dbReference type="Proteomes" id="UP000234789">
    <property type="component" value="Unassembled WGS sequence"/>
</dbReference>
<proteinExistence type="predicted"/>
<dbReference type="InterPro" id="IPR016032">
    <property type="entry name" value="Sig_transdc_resp-reg_C-effctor"/>
</dbReference>
<keyword evidence="11" id="KW-1185">Reference proteome</keyword>
<accession>A0A2N5N1P8</accession>
<keyword evidence="1 6" id="KW-0597">Phosphoprotein</keyword>
<dbReference type="SMART" id="SM00448">
    <property type="entry name" value="REC"/>
    <property type="match status" value="1"/>
</dbReference>
<feature type="region of interest" description="Disordered" evidence="7">
    <location>
        <begin position="1"/>
        <end position="46"/>
    </location>
</feature>
<name>A0A2N5N1P8_9BACL</name>
<keyword evidence="3" id="KW-0805">Transcription regulation</keyword>
<feature type="domain" description="HTH luxR-type" evidence="8">
    <location>
        <begin position="190"/>
        <end position="255"/>
    </location>
</feature>
<reference evidence="10 11" key="1">
    <citation type="submission" date="2017-05" db="EMBL/GenBank/DDBJ databases">
        <title>Functional genome analysis of Paenibacillus pasadenensis strain R16: insights on endophytic life style and antifungal activity.</title>
        <authorList>
            <person name="Passera A."/>
            <person name="Marcolungo L."/>
            <person name="Casati P."/>
            <person name="Brasca M."/>
            <person name="Quaglino F."/>
            <person name="Delledonne M."/>
        </authorList>
    </citation>
    <scope>NUCLEOTIDE SEQUENCE [LARGE SCALE GENOMIC DNA]</scope>
    <source>
        <strain evidence="10 11">R16</strain>
    </source>
</reference>
<evidence type="ECO:0000259" key="8">
    <source>
        <dbReference type="PROSITE" id="PS50043"/>
    </source>
</evidence>
<evidence type="ECO:0000313" key="10">
    <source>
        <dbReference type="EMBL" id="PLT44259.1"/>
    </source>
</evidence>
<feature type="compositionally biased region" description="Basic and acidic residues" evidence="7">
    <location>
        <begin position="17"/>
        <end position="46"/>
    </location>
</feature>
<dbReference type="Pfam" id="PF00196">
    <property type="entry name" value="GerE"/>
    <property type="match status" value="1"/>
</dbReference>
<sequence length="265" mass="29330">MRDSEARPPSTGGEAAEEARERESGNGGADRGECRGEYGRAVREPDGKRHDAASIRLLIVEDDPEWVRSMTLYLEAEPDLVVAGWAAGPEQALDAARSLDFDAVLMDIQLGDGMRDGIAVAADLLELREVPIVMLTSVGDEAMMTRSFGAGAASYVEKSRYADLPAAIRDAVRRPAPMQALLKEFRRLKREERLQPLTPAEREVFELIEDGRTQAEIGRKLFKSESTLKNQVNRILKKLGASSSREAVRRLRRGDDREPDGGKQR</sequence>
<keyword evidence="2" id="KW-0902">Two-component regulatory system</keyword>
<dbReference type="InterPro" id="IPR000792">
    <property type="entry name" value="Tscrpt_reg_LuxR_C"/>
</dbReference>
<dbReference type="GO" id="GO:0003677">
    <property type="term" value="F:DNA binding"/>
    <property type="evidence" value="ECO:0007669"/>
    <property type="project" value="UniProtKB-KW"/>
</dbReference>
<dbReference type="EMBL" id="NFEZ01000004">
    <property type="protein sequence ID" value="PLT44259.1"/>
    <property type="molecule type" value="Genomic_DNA"/>
</dbReference>
<evidence type="ECO:0000256" key="5">
    <source>
        <dbReference type="ARBA" id="ARBA00023163"/>
    </source>
</evidence>
<dbReference type="SUPFAM" id="SSF52172">
    <property type="entry name" value="CheY-like"/>
    <property type="match status" value="1"/>
</dbReference>